<dbReference type="EMBL" id="UINC01099703">
    <property type="protein sequence ID" value="SVC59179.1"/>
    <property type="molecule type" value="Genomic_DNA"/>
</dbReference>
<dbReference type="InterPro" id="IPR006175">
    <property type="entry name" value="YjgF/YER057c/UK114"/>
</dbReference>
<sequence>MDIIRATGSAVGRCPSVTANGLIWTVATAGGEGTTVARQTRVTLERLDSLLAAAGTNKHRIVEAVIYLTDMST</sequence>
<dbReference type="InterPro" id="IPR035959">
    <property type="entry name" value="RutC-like_sf"/>
</dbReference>
<dbReference type="Pfam" id="PF01042">
    <property type="entry name" value="Ribonuc_L-PSP"/>
    <property type="match status" value="1"/>
</dbReference>
<organism evidence="1">
    <name type="scientific">marine metagenome</name>
    <dbReference type="NCBI Taxonomy" id="408172"/>
    <lineage>
        <taxon>unclassified sequences</taxon>
        <taxon>metagenomes</taxon>
        <taxon>ecological metagenomes</taxon>
    </lineage>
</organism>
<name>A0A382NDD6_9ZZZZ</name>
<reference evidence="1" key="1">
    <citation type="submission" date="2018-05" db="EMBL/GenBank/DDBJ databases">
        <authorList>
            <person name="Lanie J.A."/>
            <person name="Ng W.-L."/>
            <person name="Kazmierczak K.M."/>
            <person name="Andrzejewski T.M."/>
            <person name="Davidsen T.M."/>
            <person name="Wayne K.J."/>
            <person name="Tettelin H."/>
            <person name="Glass J.I."/>
            <person name="Rusch D."/>
            <person name="Podicherti R."/>
            <person name="Tsui H.-C.T."/>
            <person name="Winkler M.E."/>
        </authorList>
    </citation>
    <scope>NUCLEOTIDE SEQUENCE</scope>
</reference>
<dbReference type="AlphaFoldDB" id="A0A382NDD6"/>
<dbReference type="Gene3D" id="3.30.1330.40">
    <property type="entry name" value="RutC-like"/>
    <property type="match status" value="1"/>
</dbReference>
<gene>
    <name evidence="1" type="ORF">METZ01_LOCUS312033</name>
</gene>
<proteinExistence type="predicted"/>
<dbReference type="SUPFAM" id="SSF55298">
    <property type="entry name" value="YjgF-like"/>
    <property type="match status" value="1"/>
</dbReference>
<evidence type="ECO:0000313" key="1">
    <source>
        <dbReference type="EMBL" id="SVC59179.1"/>
    </source>
</evidence>
<protein>
    <submittedName>
        <fullName evidence="1">Uncharacterized protein</fullName>
    </submittedName>
</protein>
<feature type="non-terminal residue" evidence="1">
    <location>
        <position position="73"/>
    </location>
</feature>
<accession>A0A382NDD6</accession>